<reference evidence="2" key="1">
    <citation type="journal article" date="2021" name="PeerJ">
        <title>Extensive microbial diversity within the chicken gut microbiome revealed by metagenomics and culture.</title>
        <authorList>
            <person name="Gilroy R."/>
            <person name="Ravi A."/>
            <person name="Getino M."/>
            <person name="Pursley I."/>
            <person name="Horton D.L."/>
            <person name="Alikhan N.F."/>
            <person name="Baker D."/>
            <person name="Gharbi K."/>
            <person name="Hall N."/>
            <person name="Watson M."/>
            <person name="Adriaenssens E.M."/>
            <person name="Foster-Nyarko E."/>
            <person name="Jarju S."/>
            <person name="Secka A."/>
            <person name="Antonio M."/>
            <person name="Oren A."/>
            <person name="Chaudhuri R.R."/>
            <person name="La Ragione R."/>
            <person name="Hildebrand F."/>
            <person name="Pallen M.J."/>
        </authorList>
    </citation>
    <scope>NUCLEOTIDE SEQUENCE</scope>
    <source>
        <strain evidence="2">1647</strain>
    </source>
</reference>
<dbReference type="Proteomes" id="UP000775129">
    <property type="component" value="Unassembled WGS sequence"/>
</dbReference>
<accession>A0A921GQ52</accession>
<dbReference type="InterPro" id="IPR006311">
    <property type="entry name" value="TAT_signal"/>
</dbReference>
<evidence type="ECO:0000313" key="2">
    <source>
        <dbReference type="EMBL" id="HJF50211.1"/>
    </source>
</evidence>
<comment type="caution">
    <text evidence="2">The sequence shown here is derived from an EMBL/GenBank/DDBJ whole genome shotgun (WGS) entry which is preliminary data.</text>
</comment>
<feature type="compositionally biased region" description="Gly residues" evidence="1">
    <location>
        <begin position="693"/>
        <end position="710"/>
    </location>
</feature>
<sequence>MLKRHLPMLGHTRGNRLAITCELKCGSACSHPVPNTSDNSHFRDIADAAISRRVALGAGGGLAAAVVVGANVAGAPAARADHGAHPQGDGTLTFQAIDPVPRVVDDMTVPRGYDWTPIIRWGDPLFEDSPEFDLENQTRESQEQQFGYNSDYLNVIVDDEEGTAGYLVNNHEYTNENIMFSPEYIASNPEDVVGTAIAAHGLSIVDLERSGTGEPWSYVVGGRRNRRITGFTPFTVDGPAAGSDLLKTVEDPEGMTVLGTLNNCAGGTTPWGTVLSGEENFNQYFVGTAGVEEQERVGISPGPTSRRWDLVHPRFNLNNEGYENEANRFGWIVEIDPDDPTSTPVKHTALGRFKHEAGTVHIARTGHAVVYSGDDQTDDYIYKFVSRRVYREGDKANNMKLLSEGTLYVARFEGNSPAGEIDGSGDVPSDGAFDGAGTWVPLVRNNRSLVPGFTVEEVLVNTRLAADTVGATKMDRPEDVEPSPTSGKIYVALTNNSGRSPDYVDEANPVAVPDGGNRDGHVIEITEQRDDHTSTRFNWSILLLAGDPSTSETAYFSGFPKDQVSPISCPDNLAFDSKGTLWISTDGQPGKIGYSDALHKVTLEGEDRGRVEQFLAVPADAETCGPVIHDLDDSVFVAVQHPGEGGEWGAHTSYFPDFAPGGGLKGDLVAVPRPAVVQVYLDVLGDADDEEAGSGGGAGNGNGKGNGKGRGQADRGKGSDNGKGKGRDNGRGKGRRDEENRRKGRFAEDGRSSRDWNNGNGHGAEG</sequence>
<gene>
    <name evidence="2" type="ORF">K8W24_10520</name>
</gene>
<proteinExistence type="predicted"/>
<dbReference type="EMBL" id="DYWO01000315">
    <property type="protein sequence ID" value="HJF50211.1"/>
    <property type="molecule type" value="Genomic_DNA"/>
</dbReference>
<dbReference type="Pfam" id="PF05787">
    <property type="entry name" value="PhoX"/>
    <property type="match status" value="1"/>
</dbReference>
<protein>
    <submittedName>
        <fullName evidence="2">PhoX family phosphatase</fullName>
    </submittedName>
</protein>
<dbReference type="PANTHER" id="PTHR35399:SF2">
    <property type="entry name" value="DUF839 DOMAIN-CONTAINING PROTEIN"/>
    <property type="match status" value="1"/>
</dbReference>
<evidence type="ECO:0000256" key="1">
    <source>
        <dbReference type="SAM" id="MobiDB-lite"/>
    </source>
</evidence>
<name>A0A921GQ52_9MICO</name>
<dbReference type="SUPFAM" id="SSF101898">
    <property type="entry name" value="NHL repeat"/>
    <property type="match status" value="1"/>
</dbReference>
<evidence type="ECO:0000313" key="3">
    <source>
        <dbReference type="Proteomes" id="UP000775129"/>
    </source>
</evidence>
<feature type="compositionally biased region" description="Basic and acidic residues" evidence="1">
    <location>
        <begin position="711"/>
        <end position="754"/>
    </location>
</feature>
<feature type="region of interest" description="Disordered" evidence="1">
    <location>
        <begin position="691"/>
        <end position="766"/>
    </location>
</feature>
<dbReference type="InterPro" id="IPR008557">
    <property type="entry name" value="PhoX"/>
</dbReference>
<organism evidence="2 3">
    <name type="scientific">Brachybacterium paraconglomeratum</name>
    <dbReference type="NCBI Taxonomy" id="173362"/>
    <lineage>
        <taxon>Bacteria</taxon>
        <taxon>Bacillati</taxon>
        <taxon>Actinomycetota</taxon>
        <taxon>Actinomycetes</taxon>
        <taxon>Micrococcales</taxon>
        <taxon>Dermabacteraceae</taxon>
        <taxon>Brachybacterium</taxon>
    </lineage>
</organism>
<reference evidence="2" key="2">
    <citation type="submission" date="2021-09" db="EMBL/GenBank/DDBJ databases">
        <authorList>
            <person name="Gilroy R."/>
        </authorList>
    </citation>
    <scope>NUCLEOTIDE SEQUENCE</scope>
    <source>
        <strain evidence="2">1647</strain>
    </source>
</reference>
<dbReference type="PROSITE" id="PS51318">
    <property type="entry name" value="TAT"/>
    <property type="match status" value="1"/>
</dbReference>
<dbReference type="PANTHER" id="PTHR35399">
    <property type="entry name" value="SLR8030 PROTEIN"/>
    <property type="match status" value="1"/>
</dbReference>
<dbReference type="AlphaFoldDB" id="A0A921GQ52"/>